<comment type="subcellular location">
    <subcellularLocation>
        <location evidence="1">Cytoplasm</location>
    </subcellularLocation>
</comment>
<dbReference type="Gene3D" id="1.10.10.10">
    <property type="entry name" value="Winged helix-like DNA-binding domain superfamily/Winged helix DNA-binding domain"/>
    <property type="match status" value="3"/>
</dbReference>
<dbReference type="PANTHER" id="PTHR33602:SF1">
    <property type="entry name" value="REGULATORY PROTEIN RECX FAMILY PROTEIN"/>
    <property type="match status" value="1"/>
</dbReference>
<evidence type="ECO:0000256" key="4">
    <source>
        <dbReference type="ARBA" id="ARBA00022490"/>
    </source>
</evidence>
<dbReference type="InterPro" id="IPR053925">
    <property type="entry name" value="RecX_HTH_3rd"/>
</dbReference>
<evidence type="ECO:0000256" key="1">
    <source>
        <dbReference type="ARBA" id="ARBA00004496"/>
    </source>
</evidence>
<dbReference type="InterPro" id="IPR053924">
    <property type="entry name" value="RecX_HTH_2nd"/>
</dbReference>
<dbReference type="Pfam" id="PF21981">
    <property type="entry name" value="RecX_HTH3"/>
    <property type="match status" value="1"/>
</dbReference>
<feature type="domain" description="RecX first three-helical" evidence="8">
    <location>
        <begin position="109"/>
        <end position="143"/>
    </location>
</feature>
<feature type="region of interest" description="Disordered" evidence="5">
    <location>
        <begin position="1"/>
        <end position="26"/>
    </location>
</feature>
<dbReference type="EMBL" id="BJWL01000023">
    <property type="protein sequence ID" value="GFZ12699.1"/>
    <property type="molecule type" value="Genomic_DNA"/>
</dbReference>
<feature type="compositionally biased region" description="Basic and acidic residues" evidence="5">
    <location>
        <begin position="1"/>
        <end position="17"/>
    </location>
</feature>
<accession>A0A7J0GPH4</accession>
<evidence type="ECO:0000259" key="7">
    <source>
        <dbReference type="Pfam" id="PF21981"/>
    </source>
</evidence>
<dbReference type="HAMAP" id="MF_01114">
    <property type="entry name" value="RecX"/>
    <property type="match status" value="1"/>
</dbReference>
<dbReference type="PANTHER" id="PTHR33602">
    <property type="entry name" value="REGULATORY PROTEIN RECX FAMILY PROTEIN"/>
    <property type="match status" value="1"/>
</dbReference>
<name>A0A7J0GPH4_9ERIC</name>
<sequence>MGPEDKVINNGLDKNELSFEGSNGGQSLRRSIVMDKKLQNQNEGPIHYVGYDDNQEMEEEIDYDGELVVSECIEEEPEEVVEELGVYQGQNPHNQDVLRSGNTKQDAENLAIGLLATRAYTVVEMRKKLLGKRFPLDIVDAVIMDFQSRGLINDCLYAETFSQSRWSSLSWGPRRIKQALLKKGVSEVNAAKAIELVFQDGDSGGDQESIHGMSKVSMDQLFVQASKQWLRGRDVTNETRKSRIVRWLQYRGFNWNVISSILKKLESGHAH</sequence>
<organism evidence="9 10">
    <name type="scientific">Actinidia rufa</name>
    <dbReference type="NCBI Taxonomy" id="165716"/>
    <lineage>
        <taxon>Eukaryota</taxon>
        <taxon>Viridiplantae</taxon>
        <taxon>Streptophyta</taxon>
        <taxon>Embryophyta</taxon>
        <taxon>Tracheophyta</taxon>
        <taxon>Spermatophyta</taxon>
        <taxon>Magnoliopsida</taxon>
        <taxon>eudicotyledons</taxon>
        <taxon>Gunneridae</taxon>
        <taxon>Pentapetalae</taxon>
        <taxon>asterids</taxon>
        <taxon>Ericales</taxon>
        <taxon>Actinidiaceae</taxon>
        <taxon>Actinidia</taxon>
    </lineage>
</organism>
<reference evidence="9 10" key="1">
    <citation type="submission" date="2019-07" db="EMBL/GenBank/DDBJ databases">
        <title>De Novo Assembly of kiwifruit Actinidia rufa.</title>
        <authorList>
            <person name="Sugita-Konishi S."/>
            <person name="Sato K."/>
            <person name="Mori E."/>
            <person name="Abe Y."/>
            <person name="Kisaki G."/>
            <person name="Hamano K."/>
            <person name="Suezawa K."/>
            <person name="Otani M."/>
            <person name="Fukuda T."/>
            <person name="Manabe T."/>
            <person name="Gomi K."/>
            <person name="Tabuchi M."/>
            <person name="Akimitsu K."/>
            <person name="Kataoka I."/>
        </authorList>
    </citation>
    <scope>NUCLEOTIDE SEQUENCE [LARGE SCALE GENOMIC DNA]</scope>
    <source>
        <strain evidence="10">cv. Fuchu</strain>
    </source>
</reference>
<feature type="domain" description="RecX third three-helical" evidence="7">
    <location>
        <begin position="219"/>
        <end position="262"/>
    </location>
</feature>
<dbReference type="AlphaFoldDB" id="A0A7J0GPH4"/>
<dbReference type="GO" id="GO:0005737">
    <property type="term" value="C:cytoplasm"/>
    <property type="evidence" value="ECO:0007669"/>
    <property type="project" value="UniProtKB-SubCell"/>
</dbReference>
<dbReference type="InterPro" id="IPR053926">
    <property type="entry name" value="RecX_HTH_1st"/>
</dbReference>
<dbReference type="OrthoDB" id="543346at2759"/>
<dbReference type="InterPro" id="IPR036388">
    <property type="entry name" value="WH-like_DNA-bd_sf"/>
</dbReference>
<dbReference type="Pfam" id="PF21982">
    <property type="entry name" value="RecX_HTH1"/>
    <property type="match status" value="1"/>
</dbReference>
<keyword evidence="4" id="KW-0963">Cytoplasm</keyword>
<dbReference type="GO" id="GO:0006282">
    <property type="term" value="P:regulation of DNA repair"/>
    <property type="evidence" value="ECO:0007669"/>
    <property type="project" value="InterPro"/>
</dbReference>
<evidence type="ECO:0000256" key="5">
    <source>
        <dbReference type="SAM" id="MobiDB-lite"/>
    </source>
</evidence>
<proteinExistence type="inferred from homology"/>
<protein>
    <recommendedName>
        <fullName evidence="3">Regulatory protein RecX</fullName>
    </recommendedName>
</protein>
<comment type="similarity">
    <text evidence="2">Belongs to the RecX family.</text>
</comment>
<dbReference type="Pfam" id="PF02631">
    <property type="entry name" value="RecX_HTH2"/>
    <property type="match status" value="1"/>
</dbReference>
<evidence type="ECO:0000259" key="6">
    <source>
        <dbReference type="Pfam" id="PF02631"/>
    </source>
</evidence>
<keyword evidence="10" id="KW-1185">Reference proteome</keyword>
<evidence type="ECO:0000313" key="9">
    <source>
        <dbReference type="EMBL" id="GFZ12699.1"/>
    </source>
</evidence>
<feature type="domain" description="RecX second three-helical" evidence="6">
    <location>
        <begin position="153"/>
        <end position="193"/>
    </location>
</feature>
<evidence type="ECO:0000259" key="8">
    <source>
        <dbReference type="Pfam" id="PF21982"/>
    </source>
</evidence>
<dbReference type="Proteomes" id="UP000585474">
    <property type="component" value="Unassembled WGS sequence"/>
</dbReference>
<evidence type="ECO:0000256" key="3">
    <source>
        <dbReference type="ARBA" id="ARBA00018111"/>
    </source>
</evidence>
<evidence type="ECO:0000256" key="2">
    <source>
        <dbReference type="ARBA" id="ARBA00009695"/>
    </source>
</evidence>
<dbReference type="InterPro" id="IPR003783">
    <property type="entry name" value="Regulatory_RecX"/>
</dbReference>
<evidence type="ECO:0000313" key="10">
    <source>
        <dbReference type="Proteomes" id="UP000585474"/>
    </source>
</evidence>
<gene>
    <name evidence="9" type="ORF">Acr_23g0010840</name>
</gene>
<comment type="caution">
    <text evidence="9">The sequence shown here is derived from an EMBL/GenBank/DDBJ whole genome shotgun (WGS) entry which is preliminary data.</text>
</comment>